<evidence type="ECO:0000256" key="1">
    <source>
        <dbReference type="ARBA" id="ARBA00001946"/>
    </source>
</evidence>
<dbReference type="SUPFAM" id="SSF55931">
    <property type="entry name" value="Glutamine synthetase/guanido kinase"/>
    <property type="match status" value="1"/>
</dbReference>
<evidence type="ECO:0000256" key="2">
    <source>
        <dbReference type="ARBA" id="ARBA00022598"/>
    </source>
</evidence>
<dbReference type="InterPro" id="IPR014746">
    <property type="entry name" value="Gln_synth/guanido_kin_cat_dom"/>
</dbReference>
<dbReference type="SMART" id="SM01230">
    <property type="entry name" value="Gln-synt_C"/>
    <property type="match status" value="1"/>
</dbReference>
<dbReference type="InterPro" id="IPR027303">
    <property type="entry name" value="Gln_synth_gly_rich_site"/>
</dbReference>
<reference evidence="7" key="1">
    <citation type="submission" date="2020-10" db="EMBL/GenBank/DDBJ databases">
        <title>Genome Sequence of Monilinia vaccinii-corymbosi Sheds Light on Mummy Berry Disease Infection of Blueberry and Mating Type.</title>
        <authorList>
            <person name="Yow A.G."/>
            <person name="Zhang Y."/>
            <person name="Bansal K."/>
            <person name="Eacker S.M."/>
            <person name="Sullivan S."/>
            <person name="Liachko I."/>
            <person name="Cubeta M.A."/>
            <person name="Rollins J.A."/>
            <person name="Ashrafi H."/>
        </authorList>
    </citation>
    <scope>NUCLEOTIDE SEQUENCE</scope>
    <source>
        <strain evidence="7">RL-1</strain>
    </source>
</reference>
<keyword evidence="8" id="KW-1185">Reference proteome</keyword>
<dbReference type="SUPFAM" id="SSF51556">
    <property type="entry name" value="Metallo-dependent hydrolases"/>
    <property type="match status" value="1"/>
</dbReference>
<accession>A0A8A3P4I3</accession>
<evidence type="ECO:0000313" key="8">
    <source>
        <dbReference type="Proteomes" id="UP000672032"/>
    </source>
</evidence>
<name>A0A8A3P4I3_9HELO</name>
<dbReference type="PANTHER" id="PTHR43785">
    <property type="entry name" value="GAMMA-GLUTAMYLPUTRESCINE SYNTHETASE"/>
    <property type="match status" value="1"/>
</dbReference>
<sequence>MERLIHAIRTTPLIDNHAHPLLIPSAKARYPLLGITPGAKGDTLKATPSSLAHIRATNQLADILACAPTWPEVSKAIAKEDEKPGDVWAKRCIEGIETILFDDGLNADSDTFEYSWHDKFTRSKCKRIVRIEKLAAEIVDRNLDIFSISEGRFFTSVIEGLQKAINDALCDPEVVGFKSTICYRTGLDILRACPLDEVKVSLLQCIRKQKAEGHTRFKGSEDQLLNCWTLHMAAGLIQSSSTAHKKPIQFHTGLRNNEPILTRSSPSHLQDFIREYPSVPIVLLHAGYPWTKETGYLATVYSNAYVDIGKVFPFVSQDGQEALIRDLLECCPTEKVVWSTDGHWFPETYLLAKLQSRQAFEKVLTEYVDRKALTIDQAVEFVEDVFFNTSNELYDLKLNLVPNQNPFIERPIDGAGRSDGSDAVNKIKSTDSINGNNCINGIDGTSKINETNINGAEITNHASDLKNFESFMAKHPEIKFLRVQYVDYCSMIRLRILPIKSVQHILYDKKADVAIGITNLTFNLTPDDHPIYPVHPGDICRKLHAVLSSMRSGPCYGYASAQAEIRNSDNSSLDSCPRTILRSILNNAKNHGLEFLVGFEIEVIFMKGILNEDDNTFSFTSLPGTDSHCWGSSNTLSHDIMDAMGEIVDALSYAGIDIEQWHPESATNQFEFILPACAPLEAADILLQAREIIFTVARNHGWRATFHPKPLPEKPGTGAHVHLSISNPEGENEQTYTSFYAGILKHLRSITAFTYSKPASYDRMSAVGSWSGSKWVAWGTENRDTPLRKIEGSHWEVRCLDGLANIYLSLAALIGAGVEGVIAKEKMTWLDCDLSPDQLSQAERDDYNIKEMLPCTLDEALAGLKSDQDMNKMLGEAVVLTYIAMKRAELALLKPMNDEQRRDWLIERY</sequence>
<dbReference type="PROSITE" id="PS00181">
    <property type="entry name" value="GLNA_ATP"/>
    <property type="match status" value="1"/>
</dbReference>
<keyword evidence="2" id="KW-0436">Ligase</keyword>
<protein>
    <recommendedName>
        <fullName evidence="6">GS catalytic domain-containing protein</fullName>
    </recommendedName>
</protein>
<dbReference type="GO" id="GO:0004356">
    <property type="term" value="F:glutamine synthetase activity"/>
    <property type="evidence" value="ECO:0007669"/>
    <property type="project" value="InterPro"/>
</dbReference>
<evidence type="ECO:0000256" key="3">
    <source>
        <dbReference type="ARBA" id="ARBA00022842"/>
    </source>
</evidence>
<dbReference type="Pfam" id="PF04909">
    <property type="entry name" value="Amidohydro_2"/>
    <property type="match status" value="1"/>
</dbReference>
<dbReference type="InterPro" id="IPR032466">
    <property type="entry name" value="Metal_Hydrolase"/>
</dbReference>
<comment type="similarity">
    <text evidence="4 5">Belongs to the glutamine synthetase family.</text>
</comment>
<organism evidence="7 8">
    <name type="scientific">Monilinia vaccinii-corymbosi</name>
    <dbReference type="NCBI Taxonomy" id="61207"/>
    <lineage>
        <taxon>Eukaryota</taxon>
        <taxon>Fungi</taxon>
        <taxon>Dikarya</taxon>
        <taxon>Ascomycota</taxon>
        <taxon>Pezizomycotina</taxon>
        <taxon>Leotiomycetes</taxon>
        <taxon>Helotiales</taxon>
        <taxon>Sclerotiniaceae</taxon>
        <taxon>Monilinia</taxon>
    </lineage>
</organism>
<dbReference type="OrthoDB" id="3364440at2759"/>
<gene>
    <name evidence="7" type="ORF">DSL72_001743</name>
</gene>
<comment type="cofactor">
    <cofactor evidence="1">
        <name>Mg(2+)</name>
        <dbReference type="ChEBI" id="CHEBI:18420"/>
    </cofactor>
</comment>
<evidence type="ECO:0000259" key="6">
    <source>
        <dbReference type="PROSITE" id="PS51987"/>
    </source>
</evidence>
<dbReference type="FunFam" id="3.30.590.10:FF:000013">
    <property type="entry name" value="Related to fluG protein"/>
    <property type="match status" value="1"/>
</dbReference>
<evidence type="ECO:0000256" key="5">
    <source>
        <dbReference type="RuleBase" id="RU000384"/>
    </source>
</evidence>
<dbReference type="Proteomes" id="UP000672032">
    <property type="component" value="Chromosome 3"/>
</dbReference>
<keyword evidence="3" id="KW-0460">Magnesium</keyword>
<evidence type="ECO:0000313" key="7">
    <source>
        <dbReference type="EMBL" id="QSZ32172.1"/>
    </source>
</evidence>
<dbReference type="Gene3D" id="3.20.20.140">
    <property type="entry name" value="Metal-dependent hydrolases"/>
    <property type="match status" value="1"/>
</dbReference>
<dbReference type="PROSITE" id="PS51987">
    <property type="entry name" value="GS_CATALYTIC"/>
    <property type="match status" value="1"/>
</dbReference>
<dbReference type="Gene3D" id="3.30.590.10">
    <property type="entry name" value="Glutamine synthetase/guanido kinase, catalytic domain"/>
    <property type="match status" value="1"/>
</dbReference>
<dbReference type="InterPro" id="IPR006680">
    <property type="entry name" value="Amidohydro-rel"/>
</dbReference>
<dbReference type="Pfam" id="PF00120">
    <property type="entry name" value="Gln-synt_C"/>
    <property type="match status" value="1"/>
</dbReference>
<feature type="domain" description="GS catalytic" evidence="6">
    <location>
        <begin position="577"/>
        <end position="909"/>
    </location>
</feature>
<dbReference type="EMBL" id="CP063407">
    <property type="protein sequence ID" value="QSZ32172.1"/>
    <property type="molecule type" value="Genomic_DNA"/>
</dbReference>
<evidence type="ECO:0000256" key="4">
    <source>
        <dbReference type="PROSITE-ProRule" id="PRU01331"/>
    </source>
</evidence>
<dbReference type="PANTHER" id="PTHR43785:SF2">
    <property type="entry name" value="TYPE-1 GLUTAMINE SYNTHETASE 1"/>
    <property type="match status" value="1"/>
</dbReference>
<proteinExistence type="inferred from homology"/>
<dbReference type="AlphaFoldDB" id="A0A8A3P4I3"/>
<dbReference type="GO" id="GO:0016787">
    <property type="term" value="F:hydrolase activity"/>
    <property type="evidence" value="ECO:0007669"/>
    <property type="project" value="InterPro"/>
</dbReference>
<dbReference type="InterPro" id="IPR008146">
    <property type="entry name" value="Gln_synth_cat_dom"/>
</dbReference>